<name>A0ABU7BFA3_9TELE</name>
<organism evidence="2 3">
    <name type="scientific">Ataeniobius toweri</name>
    <dbReference type="NCBI Taxonomy" id="208326"/>
    <lineage>
        <taxon>Eukaryota</taxon>
        <taxon>Metazoa</taxon>
        <taxon>Chordata</taxon>
        <taxon>Craniata</taxon>
        <taxon>Vertebrata</taxon>
        <taxon>Euteleostomi</taxon>
        <taxon>Actinopterygii</taxon>
        <taxon>Neopterygii</taxon>
        <taxon>Teleostei</taxon>
        <taxon>Neoteleostei</taxon>
        <taxon>Acanthomorphata</taxon>
        <taxon>Ovalentaria</taxon>
        <taxon>Atherinomorphae</taxon>
        <taxon>Cyprinodontiformes</taxon>
        <taxon>Goodeidae</taxon>
        <taxon>Ataeniobius</taxon>
    </lineage>
</organism>
<evidence type="ECO:0000313" key="2">
    <source>
        <dbReference type="EMBL" id="MED6249312.1"/>
    </source>
</evidence>
<gene>
    <name evidence="2" type="ORF">ATANTOWER_012277</name>
</gene>
<sequence length="204" mass="22551">MDALALLCRMEHLNQEVSMLRGAMEAQATVSQNLRRATVDLEHRLMEIVTPPAFSSVNEPAQGAKQMETQSDELSVKDAKQQPREASNQQPMSPVWSTVLKKGKPKLQKPLKGALSQGHGLRNHPKREQLKGGIIGTGTVSNITVVQIKLLSVFATRFSPDLDADTLRGYLTEKLGQSVTCRKIDSMRNRFSSFHITAECNEVA</sequence>
<feature type="region of interest" description="Disordered" evidence="1">
    <location>
        <begin position="52"/>
        <end position="95"/>
    </location>
</feature>
<reference evidence="2 3" key="1">
    <citation type="submission" date="2021-07" db="EMBL/GenBank/DDBJ databases">
        <authorList>
            <person name="Palmer J.M."/>
        </authorList>
    </citation>
    <scope>NUCLEOTIDE SEQUENCE [LARGE SCALE GENOMIC DNA]</scope>
    <source>
        <strain evidence="2 3">AT_MEX2019</strain>
        <tissue evidence="2">Muscle</tissue>
    </source>
</reference>
<evidence type="ECO:0000256" key="1">
    <source>
        <dbReference type="SAM" id="MobiDB-lite"/>
    </source>
</evidence>
<dbReference type="EMBL" id="JAHUTI010051792">
    <property type="protein sequence ID" value="MED6249312.1"/>
    <property type="molecule type" value="Genomic_DNA"/>
</dbReference>
<accession>A0ABU7BFA3</accession>
<comment type="caution">
    <text evidence="2">The sequence shown here is derived from an EMBL/GenBank/DDBJ whole genome shotgun (WGS) entry which is preliminary data.</text>
</comment>
<evidence type="ECO:0000313" key="3">
    <source>
        <dbReference type="Proteomes" id="UP001345963"/>
    </source>
</evidence>
<dbReference type="Proteomes" id="UP001345963">
    <property type="component" value="Unassembled WGS sequence"/>
</dbReference>
<proteinExistence type="predicted"/>
<protein>
    <submittedName>
        <fullName evidence="2">Uncharacterized protein</fullName>
    </submittedName>
</protein>
<feature type="compositionally biased region" description="Polar residues" evidence="1">
    <location>
        <begin position="84"/>
        <end position="95"/>
    </location>
</feature>
<feature type="compositionally biased region" description="Basic and acidic residues" evidence="1">
    <location>
        <begin position="74"/>
        <end position="83"/>
    </location>
</feature>
<keyword evidence="3" id="KW-1185">Reference proteome</keyword>
<feature type="region of interest" description="Disordered" evidence="1">
    <location>
        <begin position="107"/>
        <end position="128"/>
    </location>
</feature>